<organism evidence="2 3">
    <name type="scientific">Teratosphaeria nubilosa</name>
    <dbReference type="NCBI Taxonomy" id="161662"/>
    <lineage>
        <taxon>Eukaryota</taxon>
        <taxon>Fungi</taxon>
        <taxon>Dikarya</taxon>
        <taxon>Ascomycota</taxon>
        <taxon>Pezizomycotina</taxon>
        <taxon>Dothideomycetes</taxon>
        <taxon>Dothideomycetidae</taxon>
        <taxon>Mycosphaerellales</taxon>
        <taxon>Teratosphaeriaceae</taxon>
        <taxon>Teratosphaeria</taxon>
    </lineage>
</organism>
<sequence>MNSRKMPTKSTRTMTRTGTTCDTNSPAPGPQQSPLLALPRELRYEVFEHVCKASDSVTIVRYGPAHITPTSLALVSRQIRQDYEYIRRRFEPDMDNITHVNLKILDFNLQLVPRYLQRHLHSQQGVVASKKIRLLLELTNSFETSLCIVRSDELRWPLTDYQFSIRWNPDTFDHHYARQAMRQYFYSKNSANGLGEFDARLQAQFTLALERQAECDERLRLIRARKRRRIQ</sequence>
<keyword evidence="3" id="KW-1185">Reference proteome</keyword>
<dbReference type="AlphaFoldDB" id="A0A6G1LN61"/>
<feature type="compositionally biased region" description="Low complexity" evidence="1">
    <location>
        <begin position="8"/>
        <end position="23"/>
    </location>
</feature>
<reference evidence="2" key="1">
    <citation type="journal article" date="2020" name="Stud. Mycol.">
        <title>101 Dothideomycetes genomes: a test case for predicting lifestyles and emergence of pathogens.</title>
        <authorList>
            <person name="Haridas S."/>
            <person name="Albert R."/>
            <person name="Binder M."/>
            <person name="Bloem J."/>
            <person name="Labutti K."/>
            <person name="Salamov A."/>
            <person name="Andreopoulos B."/>
            <person name="Baker S."/>
            <person name="Barry K."/>
            <person name="Bills G."/>
            <person name="Bluhm B."/>
            <person name="Cannon C."/>
            <person name="Castanera R."/>
            <person name="Culley D."/>
            <person name="Daum C."/>
            <person name="Ezra D."/>
            <person name="Gonzalez J."/>
            <person name="Henrissat B."/>
            <person name="Kuo A."/>
            <person name="Liang C."/>
            <person name="Lipzen A."/>
            <person name="Lutzoni F."/>
            <person name="Magnuson J."/>
            <person name="Mondo S."/>
            <person name="Nolan M."/>
            <person name="Ohm R."/>
            <person name="Pangilinan J."/>
            <person name="Park H.-J."/>
            <person name="Ramirez L."/>
            <person name="Alfaro M."/>
            <person name="Sun H."/>
            <person name="Tritt A."/>
            <person name="Yoshinaga Y."/>
            <person name="Zwiers L.-H."/>
            <person name="Turgeon B."/>
            <person name="Goodwin S."/>
            <person name="Spatafora J."/>
            <person name="Crous P."/>
            <person name="Grigoriev I."/>
        </authorList>
    </citation>
    <scope>NUCLEOTIDE SEQUENCE</scope>
    <source>
        <strain evidence="2">CBS 116005</strain>
    </source>
</reference>
<evidence type="ECO:0008006" key="4">
    <source>
        <dbReference type="Google" id="ProtNLM"/>
    </source>
</evidence>
<feature type="compositionally biased region" description="Polar residues" evidence="1">
    <location>
        <begin position="24"/>
        <end position="34"/>
    </location>
</feature>
<feature type="region of interest" description="Disordered" evidence="1">
    <location>
        <begin position="1"/>
        <end position="34"/>
    </location>
</feature>
<proteinExistence type="predicted"/>
<dbReference type="EMBL" id="ML995808">
    <property type="protein sequence ID" value="KAF2774246.1"/>
    <property type="molecule type" value="Genomic_DNA"/>
</dbReference>
<evidence type="ECO:0000313" key="2">
    <source>
        <dbReference type="EMBL" id="KAF2774246.1"/>
    </source>
</evidence>
<evidence type="ECO:0000313" key="3">
    <source>
        <dbReference type="Proteomes" id="UP000799436"/>
    </source>
</evidence>
<protein>
    <recommendedName>
        <fullName evidence="4">F-box domain-containing protein</fullName>
    </recommendedName>
</protein>
<evidence type="ECO:0000256" key="1">
    <source>
        <dbReference type="SAM" id="MobiDB-lite"/>
    </source>
</evidence>
<gene>
    <name evidence="2" type="ORF">EJ03DRAFT_3015</name>
</gene>
<dbReference type="OrthoDB" id="3860514at2759"/>
<name>A0A6G1LN61_9PEZI</name>
<accession>A0A6G1LN61</accession>
<dbReference type="Proteomes" id="UP000799436">
    <property type="component" value="Unassembled WGS sequence"/>
</dbReference>